<evidence type="ECO:0000313" key="2">
    <source>
        <dbReference type="EMBL" id="MCQ4164908.1"/>
    </source>
</evidence>
<gene>
    <name evidence="2" type="ORF">NM961_09325</name>
</gene>
<name>A0ABT1QRH8_9GAMM</name>
<comment type="caution">
    <text evidence="2">The sequence shown here is derived from an EMBL/GenBank/DDBJ whole genome shotgun (WGS) entry which is preliminary data.</text>
</comment>
<accession>A0ABT1QRH8</accession>
<protein>
    <submittedName>
        <fullName evidence="2">Uncharacterized protein</fullName>
    </submittedName>
</protein>
<proteinExistence type="predicted"/>
<feature type="region of interest" description="Disordered" evidence="1">
    <location>
        <begin position="1"/>
        <end position="100"/>
    </location>
</feature>
<dbReference type="EMBL" id="JANFQO010000007">
    <property type="protein sequence ID" value="MCQ4164908.1"/>
    <property type="molecule type" value="Genomic_DNA"/>
</dbReference>
<feature type="compositionally biased region" description="Low complexity" evidence="1">
    <location>
        <begin position="25"/>
        <end position="43"/>
    </location>
</feature>
<dbReference type="RefSeq" id="WP_255913919.1">
    <property type="nucleotide sequence ID" value="NZ_JANFQO010000007.1"/>
</dbReference>
<reference evidence="2" key="1">
    <citation type="submission" date="2022-07" db="EMBL/GenBank/DDBJ databases">
        <title>Tahibacter sp., a new gammaproteobacterium isolated from the silt sample collected at pig farm.</title>
        <authorList>
            <person name="Chen H."/>
        </authorList>
    </citation>
    <scope>NUCLEOTIDE SEQUENCE</scope>
    <source>
        <strain evidence="2">P2K</strain>
    </source>
</reference>
<dbReference type="Proteomes" id="UP001165498">
    <property type="component" value="Unassembled WGS sequence"/>
</dbReference>
<keyword evidence="3" id="KW-1185">Reference proteome</keyword>
<organism evidence="2 3">
    <name type="scientific">Tahibacter harae</name>
    <dbReference type="NCBI Taxonomy" id="2963937"/>
    <lineage>
        <taxon>Bacteria</taxon>
        <taxon>Pseudomonadati</taxon>
        <taxon>Pseudomonadota</taxon>
        <taxon>Gammaproteobacteria</taxon>
        <taxon>Lysobacterales</taxon>
        <taxon>Rhodanobacteraceae</taxon>
        <taxon>Tahibacter</taxon>
    </lineage>
</organism>
<evidence type="ECO:0000256" key="1">
    <source>
        <dbReference type="SAM" id="MobiDB-lite"/>
    </source>
</evidence>
<evidence type="ECO:0000313" key="3">
    <source>
        <dbReference type="Proteomes" id="UP001165498"/>
    </source>
</evidence>
<sequence>MPRCNALQAGTDLPPPRGVNGTPLAGASAEAAAGQAADAPGQGLPDPAQTAKEPQPGERMHTLKFPFRNRAGWRALSGHPEEKTAMPAYTRNGMTAPDER</sequence>